<dbReference type="InterPro" id="IPR003497">
    <property type="entry name" value="BRO_N_domain"/>
</dbReference>
<accession>D4N2A7</accession>
<dbReference type="EMBL" id="GQ202541">
    <property type="protein sequence ID" value="ADD73779.1"/>
    <property type="molecule type" value="Genomic_DNA"/>
</dbReference>
<dbReference type="PROSITE" id="PS51750">
    <property type="entry name" value="BRO_N"/>
    <property type="match status" value="1"/>
</dbReference>
<keyword evidence="1" id="KW-0175">Coiled coil</keyword>
<dbReference type="Pfam" id="PF02498">
    <property type="entry name" value="Bro-N"/>
    <property type="match status" value="1"/>
</dbReference>
<evidence type="ECO:0000256" key="1">
    <source>
        <dbReference type="SAM" id="Coils"/>
    </source>
</evidence>
<name>D4N2A7_9ABAC</name>
<reference evidence="3 4" key="1">
    <citation type="journal article" date="2010" name="BMC Genomics">
        <title>Genomic sequencing and analyses of Lymantria xylina multiple nucleopolyhedrovirus.</title>
        <authorList>
            <person name="Nai Y.S."/>
            <person name="Wu C.Y."/>
            <person name="Wang T.C."/>
            <person name="Chen Y.R."/>
            <person name="Lau W.H."/>
            <person name="Lo C.F."/>
            <person name="Tsai M.F."/>
            <person name="Wang C.H."/>
        </authorList>
    </citation>
    <scope>NUCLEOTIDE SEQUENCE [LARGE SCALE GENOMIC DNA]</scope>
    <source>
        <strain evidence="3">LyxyMNPV-5</strain>
    </source>
</reference>
<evidence type="ECO:0000313" key="4">
    <source>
        <dbReference type="Proteomes" id="UP000203822"/>
    </source>
</evidence>
<dbReference type="GeneID" id="8887780"/>
<feature type="coiled-coil region" evidence="1">
    <location>
        <begin position="177"/>
        <end position="229"/>
    </location>
</feature>
<proteinExistence type="predicted"/>
<evidence type="ECO:0000313" key="3">
    <source>
        <dbReference type="EMBL" id="ADD73779.1"/>
    </source>
</evidence>
<dbReference type="Proteomes" id="UP000203822">
    <property type="component" value="Segment"/>
</dbReference>
<dbReference type="PANTHER" id="PTHR36180:SF2">
    <property type="entry name" value="BRO FAMILY PROTEIN"/>
    <property type="match status" value="1"/>
</dbReference>
<dbReference type="SMART" id="SM01040">
    <property type="entry name" value="Bro-N"/>
    <property type="match status" value="1"/>
</dbReference>
<dbReference type="PANTHER" id="PTHR36180">
    <property type="entry name" value="DNA-BINDING PROTEIN-RELATED-RELATED"/>
    <property type="match status" value="1"/>
</dbReference>
<sequence length="249" mass="29174">MTKNQNNYESEQLIKQNHHMSLIRKSYTLGNNLFFEIYIFVDNNKNLWFKAKEIAQALDYNNTKQSIQINVNECDKTEWNKLGYTIDQLEIPSNWHPKTIFINESGLYSLILRSKKPEAQHFKHWVTSEVLPSIKKTGKYDMCSQASSSTEVVNYDKQLADAQIQALRLQLLNTQIIAKYDAQVAELNQQMVKYDLQISEIKRNYEHQMAEYKKREHQMQLQIQQLTTAANMTMTQFAVNALLAKDNIE</sequence>
<keyword evidence="4" id="KW-1185">Reference proteome</keyword>
<dbReference type="RefSeq" id="YP_003517810.1">
    <property type="nucleotide sequence ID" value="NC_013953.1"/>
</dbReference>
<gene>
    <name evidence="3" type="primary">bro-f</name>
</gene>
<organism evidence="3 4">
    <name type="scientific">Lymantria xylina multiple nucleopolyhedrovirus</name>
    <dbReference type="NCBI Taxonomy" id="2847840"/>
    <lineage>
        <taxon>Viruses</taxon>
        <taxon>Viruses incertae sedis</taxon>
        <taxon>Naldaviricetes</taxon>
        <taxon>Lefavirales</taxon>
        <taxon>Baculoviridae</taxon>
        <taxon>Alphabaculovirus</taxon>
        <taxon>Alphabaculovirus lyxylinae</taxon>
        <taxon>Lymantria xylina nucleopolyhedrovirus</taxon>
    </lineage>
</organism>
<protein>
    <submittedName>
        <fullName evidence="3">BRO-F</fullName>
    </submittedName>
</protein>
<evidence type="ECO:0000259" key="2">
    <source>
        <dbReference type="PROSITE" id="PS51750"/>
    </source>
</evidence>
<feature type="domain" description="Bro-N" evidence="2">
    <location>
        <begin position="36"/>
        <end position="138"/>
    </location>
</feature>
<dbReference type="OrthoDB" id="5682at10239"/>
<dbReference type="KEGG" id="vg:8887780"/>